<comment type="caution">
    <text evidence="1">The sequence shown here is derived from an EMBL/GenBank/DDBJ whole genome shotgun (WGS) entry which is preliminary data.</text>
</comment>
<evidence type="ECO:0000313" key="2">
    <source>
        <dbReference type="Proteomes" id="UP000187455"/>
    </source>
</evidence>
<reference evidence="1 2" key="1">
    <citation type="journal article" date="2016" name="Mol. Biol. Evol.">
        <title>Genome-Wide Survey of Gut Fungi (Harpellales) Reveals the First Horizontally Transferred Ubiquitin Gene from a Mosquito Host.</title>
        <authorList>
            <person name="Wang Y."/>
            <person name="White M.M."/>
            <person name="Kvist S."/>
            <person name="Moncalvo J.M."/>
        </authorList>
    </citation>
    <scope>NUCLEOTIDE SEQUENCE [LARGE SCALE GENOMIC DNA]</scope>
    <source>
        <strain evidence="1 2">ALG-7-W6</strain>
    </source>
</reference>
<protein>
    <submittedName>
        <fullName evidence="1">Uncharacterized protein</fullName>
    </submittedName>
</protein>
<name>A0A1R0H515_9FUNG</name>
<organism evidence="1 2">
    <name type="scientific">Smittium mucronatum</name>
    <dbReference type="NCBI Taxonomy" id="133383"/>
    <lineage>
        <taxon>Eukaryota</taxon>
        <taxon>Fungi</taxon>
        <taxon>Fungi incertae sedis</taxon>
        <taxon>Zoopagomycota</taxon>
        <taxon>Kickxellomycotina</taxon>
        <taxon>Harpellomycetes</taxon>
        <taxon>Harpellales</taxon>
        <taxon>Legeriomycetaceae</taxon>
        <taxon>Smittium</taxon>
    </lineage>
</organism>
<dbReference type="Proteomes" id="UP000187455">
    <property type="component" value="Unassembled WGS sequence"/>
</dbReference>
<dbReference type="EMBL" id="LSSL01000539">
    <property type="protein sequence ID" value="OLY84322.1"/>
    <property type="molecule type" value="Genomic_DNA"/>
</dbReference>
<sequence>MNSGNPSCKPFCRLRRVYQSLNFALPYIGLDFLDIKLSESSCPLRNGETQLGGRLFSLMGPLPGLRPLQRKFDHPSWFL</sequence>
<accession>A0A1R0H515</accession>
<dbReference type="AlphaFoldDB" id="A0A1R0H515"/>
<evidence type="ECO:0000313" key="1">
    <source>
        <dbReference type="EMBL" id="OLY84322.1"/>
    </source>
</evidence>
<keyword evidence="2" id="KW-1185">Reference proteome</keyword>
<proteinExistence type="predicted"/>
<gene>
    <name evidence="1" type="ORF">AYI68_g1518</name>
</gene>